<protein>
    <recommendedName>
        <fullName evidence="3">Chitin-binding type-3 domain-containing protein</fullName>
    </recommendedName>
</protein>
<keyword evidence="1" id="KW-0378">Hydrolase</keyword>
<dbReference type="Gene3D" id="2.10.10.20">
    <property type="entry name" value="Carbohydrate-binding module superfamily 5/12"/>
    <property type="match status" value="2"/>
</dbReference>
<comment type="caution">
    <text evidence="4">The sequence shown here is derived from an EMBL/GenBank/DDBJ whole genome shotgun (WGS) entry which is preliminary data.</text>
</comment>
<dbReference type="SUPFAM" id="SSF51055">
    <property type="entry name" value="Carbohydrate binding domain"/>
    <property type="match status" value="2"/>
</dbReference>
<accession>A0A4U0PQ20</accession>
<feature type="domain" description="Chitin-binding type-3" evidence="3">
    <location>
        <begin position="24"/>
        <end position="72"/>
    </location>
</feature>
<keyword evidence="5" id="KW-1185">Reference proteome</keyword>
<dbReference type="Pfam" id="PF02839">
    <property type="entry name" value="CBM_5_12"/>
    <property type="match status" value="2"/>
</dbReference>
<dbReference type="GO" id="GO:0005576">
    <property type="term" value="C:extracellular region"/>
    <property type="evidence" value="ECO:0007669"/>
    <property type="project" value="InterPro"/>
</dbReference>
<dbReference type="OrthoDB" id="8757788at2"/>
<feature type="chain" id="PRO_5020758233" description="Chitin-binding type-3 domain-containing protein" evidence="2">
    <location>
        <begin position="21"/>
        <end position="285"/>
    </location>
</feature>
<evidence type="ECO:0000256" key="2">
    <source>
        <dbReference type="SAM" id="SignalP"/>
    </source>
</evidence>
<name>A0A4U0PQ20_9NEIS</name>
<dbReference type="RefSeq" id="WP_136774112.1">
    <property type="nucleotide sequence ID" value="NZ_CP156074.1"/>
</dbReference>
<reference evidence="4 5" key="1">
    <citation type="submission" date="2019-04" db="EMBL/GenBank/DDBJ databases">
        <title>Chitiniphilus eburnea sp. nov., a novel chitinolytic bacterium isolated from aquaculture sludge.</title>
        <authorList>
            <person name="Sheng M."/>
        </authorList>
    </citation>
    <scope>NUCLEOTIDE SEQUENCE [LARGE SCALE GENOMIC DNA]</scope>
    <source>
        <strain evidence="4 5">HX-2-15</strain>
    </source>
</reference>
<proteinExistence type="predicted"/>
<dbReference type="AlphaFoldDB" id="A0A4U0PQ20"/>
<dbReference type="SMART" id="SM00495">
    <property type="entry name" value="ChtBD3"/>
    <property type="match status" value="2"/>
</dbReference>
<organism evidence="4 5">
    <name type="scientific">Chitiniphilus eburneus</name>
    <dbReference type="NCBI Taxonomy" id="2571148"/>
    <lineage>
        <taxon>Bacteria</taxon>
        <taxon>Pseudomonadati</taxon>
        <taxon>Pseudomonadota</taxon>
        <taxon>Betaproteobacteria</taxon>
        <taxon>Neisseriales</taxon>
        <taxon>Chitinibacteraceae</taxon>
        <taxon>Chitiniphilus</taxon>
    </lineage>
</organism>
<feature type="domain" description="Chitin-binding type-3" evidence="3">
    <location>
        <begin position="79"/>
        <end position="127"/>
    </location>
</feature>
<dbReference type="GO" id="GO:0005975">
    <property type="term" value="P:carbohydrate metabolic process"/>
    <property type="evidence" value="ECO:0007669"/>
    <property type="project" value="InterPro"/>
</dbReference>
<dbReference type="InterPro" id="IPR003610">
    <property type="entry name" value="CBM5/12"/>
</dbReference>
<evidence type="ECO:0000259" key="3">
    <source>
        <dbReference type="SMART" id="SM00495"/>
    </source>
</evidence>
<dbReference type="GO" id="GO:0030246">
    <property type="term" value="F:carbohydrate binding"/>
    <property type="evidence" value="ECO:0007669"/>
    <property type="project" value="InterPro"/>
</dbReference>
<evidence type="ECO:0000313" key="5">
    <source>
        <dbReference type="Proteomes" id="UP000310016"/>
    </source>
</evidence>
<feature type="signal peptide" evidence="2">
    <location>
        <begin position="1"/>
        <end position="20"/>
    </location>
</feature>
<dbReference type="Proteomes" id="UP000310016">
    <property type="component" value="Unassembled WGS sequence"/>
</dbReference>
<dbReference type="InterPro" id="IPR036573">
    <property type="entry name" value="CBM_sf_5/12"/>
</dbReference>
<evidence type="ECO:0000313" key="4">
    <source>
        <dbReference type="EMBL" id="TJZ70050.1"/>
    </source>
</evidence>
<evidence type="ECO:0000256" key="1">
    <source>
        <dbReference type="ARBA" id="ARBA00022801"/>
    </source>
</evidence>
<gene>
    <name evidence="4" type="ORF">FAZ21_14235</name>
</gene>
<keyword evidence="2" id="KW-0732">Signal</keyword>
<sequence length="285" mass="32040">MRKPVLAGLLAAATLVPAWATPPLPEWRESDGYLIGVVVQYQGQTYRALQSHTAQKGANWNPASTPALWQLHHGPVQRCAPWQAGYSYALGDQIRFEGDYYRARQAHTAHKGTEWQPPRVPALWQPIQQCEAVTPIPPGNTDTINGIKVPPNPGAAGRKTLAGIDADQDGVRDDVQRFLAQEVGQHPARFKYAMEMARLAQQQILTVNGNDREHARALLNEWGIASDCFERSYKDSTEDYDWRLMFFKKQNSLQYNTADRLSAYHRYSELLSGMVFGSPVVYQCD</sequence>
<dbReference type="GO" id="GO:0004553">
    <property type="term" value="F:hydrolase activity, hydrolyzing O-glycosyl compounds"/>
    <property type="evidence" value="ECO:0007669"/>
    <property type="project" value="InterPro"/>
</dbReference>
<dbReference type="CDD" id="cd12214">
    <property type="entry name" value="ChiA1_BD"/>
    <property type="match status" value="2"/>
</dbReference>
<dbReference type="EMBL" id="SUMF01000019">
    <property type="protein sequence ID" value="TJZ70050.1"/>
    <property type="molecule type" value="Genomic_DNA"/>
</dbReference>